<organism evidence="2 3">
    <name type="scientific">Tsukamurella pseudospumae</name>
    <dbReference type="NCBI Taxonomy" id="239498"/>
    <lineage>
        <taxon>Bacteria</taxon>
        <taxon>Bacillati</taxon>
        <taxon>Actinomycetota</taxon>
        <taxon>Actinomycetes</taxon>
        <taxon>Mycobacteriales</taxon>
        <taxon>Tsukamurellaceae</taxon>
        <taxon>Tsukamurella</taxon>
    </lineage>
</organism>
<keyword evidence="4" id="KW-1185">Reference proteome</keyword>
<evidence type="ECO:0000313" key="3">
    <source>
        <dbReference type="Proteomes" id="UP000070258"/>
    </source>
</evidence>
<dbReference type="AlphaFoldDB" id="A0A138A8B1"/>
<name>A0A138A8B1_9ACTN</name>
<dbReference type="Proteomes" id="UP000070258">
    <property type="component" value="Unassembled WGS sequence"/>
</dbReference>
<comment type="caution">
    <text evidence="2">The sequence shown here is derived from an EMBL/GenBank/DDBJ whole genome shotgun (WGS) entry which is preliminary data.</text>
</comment>
<dbReference type="Proteomes" id="UP000070409">
    <property type="component" value="Unassembled WGS sequence"/>
</dbReference>
<reference evidence="3" key="2">
    <citation type="submission" date="2016-02" db="EMBL/GenBank/DDBJ databases">
        <authorList>
            <person name="Wen L."/>
            <person name="He K."/>
            <person name="Yang H."/>
        </authorList>
    </citation>
    <scope>NUCLEOTIDE SEQUENCE [LARGE SCALE GENOMIC DNA]</scope>
    <source>
        <strain evidence="3">JCM 15929</strain>
    </source>
</reference>
<reference evidence="1 4" key="1">
    <citation type="submission" date="2016-02" db="EMBL/GenBank/DDBJ databases">
        <authorList>
            <person name="Teng J.L."/>
            <person name="Tang Y."/>
            <person name="Huang Y."/>
            <person name="Guo F."/>
            <person name="Wei W."/>
            <person name="Chen J.H."/>
            <person name="Wong S.Y."/>
            <person name="Lau S.K."/>
            <person name="Woo P.C."/>
        </authorList>
    </citation>
    <scope>NUCLEOTIDE SEQUENCE [LARGE SCALE GENOMIC DNA]</scope>
    <source>
        <strain evidence="1 4">JCM 13375</strain>
    </source>
</reference>
<reference evidence="2" key="3">
    <citation type="submission" date="2016-02" db="EMBL/GenBank/DDBJ databases">
        <authorList>
            <person name="Teng J.L."/>
            <person name="Yang Y."/>
            <person name="Huang Y."/>
            <person name="Guo F."/>
            <person name="Wei W."/>
            <person name="Chen J.H."/>
            <person name="Wong S.Y."/>
            <person name="Lau S.K."/>
            <person name="Woo P.C."/>
        </authorList>
    </citation>
    <scope>NUCLEOTIDE SEQUENCE</scope>
    <source>
        <strain evidence="2">JCM 15929</strain>
    </source>
</reference>
<proteinExistence type="predicted"/>
<evidence type="ECO:0000313" key="2">
    <source>
        <dbReference type="EMBL" id="KXP06672.1"/>
    </source>
</evidence>
<dbReference type="OrthoDB" id="4774009at2"/>
<evidence type="ECO:0000313" key="4">
    <source>
        <dbReference type="Proteomes" id="UP000070409"/>
    </source>
</evidence>
<evidence type="ECO:0000313" key="1">
    <source>
        <dbReference type="EMBL" id="KXO91221.1"/>
    </source>
</evidence>
<sequence length="135" mass="15308">MRDPSTSLAFLRVERDMNVSGIRYEFLPASTDPLPQWARLDRSSWDGLWLRLADAHVVGIAFDHVGDEEERTHRVADQVQVAVLDSAQVIRPARTWPRATRGGSPLWALMRDGIAVWESVDGTERYRIGELPEGR</sequence>
<dbReference type="STRING" id="239498.AXK60_11410"/>
<accession>A0A138A8B1</accession>
<protein>
    <submittedName>
        <fullName evidence="2">Uncharacterized protein</fullName>
    </submittedName>
</protein>
<dbReference type="RefSeq" id="WP_068572486.1">
    <property type="nucleotide sequence ID" value="NZ_LSRE01000044.1"/>
</dbReference>
<dbReference type="EMBL" id="LSRE01000044">
    <property type="protein sequence ID" value="KXO91221.1"/>
    <property type="molecule type" value="Genomic_DNA"/>
</dbReference>
<gene>
    <name evidence="2" type="ORF">AXK60_11410</name>
    <name evidence="1" type="ORF">AXK61_06585</name>
</gene>
<dbReference type="EMBL" id="LSRF01000056">
    <property type="protein sequence ID" value="KXP06672.1"/>
    <property type="molecule type" value="Genomic_DNA"/>
</dbReference>